<dbReference type="PANTHER" id="PTHR21683">
    <property type="entry name" value="COILED-COIL DOMAIN-CONTAINING PROTEIN 42 LIKE-2-LIKE-RELATED"/>
    <property type="match status" value="1"/>
</dbReference>
<evidence type="ECO:0000256" key="1">
    <source>
        <dbReference type="ARBA" id="ARBA00023054"/>
    </source>
</evidence>
<feature type="coiled-coil region" evidence="2">
    <location>
        <begin position="154"/>
        <end position="206"/>
    </location>
</feature>
<reference evidence="4" key="1">
    <citation type="submission" date="2021-01" db="EMBL/GenBank/DDBJ databases">
        <title>Adiantum capillus-veneris genome.</title>
        <authorList>
            <person name="Fang Y."/>
            <person name="Liao Q."/>
        </authorList>
    </citation>
    <scope>NUCLEOTIDE SEQUENCE</scope>
    <source>
        <strain evidence="4">H3</strain>
        <tissue evidence="4">Leaf</tissue>
    </source>
</reference>
<dbReference type="InterPro" id="IPR051147">
    <property type="entry name" value="CFAP_domain-containing"/>
</dbReference>
<feature type="domain" description="DUF4200" evidence="3">
    <location>
        <begin position="15"/>
        <end position="132"/>
    </location>
</feature>
<dbReference type="EMBL" id="JABFUD020000016">
    <property type="protein sequence ID" value="KAI5068144.1"/>
    <property type="molecule type" value="Genomic_DNA"/>
</dbReference>
<gene>
    <name evidence="4" type="ORF">GOP47_0016489</name>
</gene>
<dbReference type="InterPro" id="IPR025252">
    <property type="entry name" value="DUF4200"/>
</dbReference>
<evidence type="ECO:0000313" key="4">
    <source>
        <dbReference type="EMBL" id="KAI5068144.1"/>
    </source>
</evidence>
<proteinExistence type="predicted"/>
<keyword evidence="1 2" id="KW-0175">Coiled coil</keyword>
<evidence type="ECO:0000256" key="2">
    <source>
        <dbReference type="SAM" id="Coils"/>
    </source>
</evidence>
<evidence type="ECO:0000313" key="5">
    <source>
        <dbReference type="Proteomes" id="UP000886520"/>
    </source>
</evidence>
<comment type="caution">
    <text evidence="4">The sequence shown here is derived from an EMBL/GenBank/DDBJ whole genome shotgun (WGS) entry which is preliminary data.</text>
</comment>
<sequence>MTSGMLEKALPATRLLEKCRLMFQVQEALENQKIEFAKKEEELKKREENLRLKDRELQDSLIGFSKFLQENNAKKVRAEKKALDEARIRQEKEVEIRELESKLEELQKERATAKTTLERMLAYQKYLEVVVDVTQEYHEINDLLQRHSTLTSTCDDLTKHIEECSEALEKLRVDLLMYRKTSHDEILNLENDVSSAKQVHEKKKRETAEIQLRMDSVLKVAASKTLARGQVCMAAENLFSRVCYRSTINHPEHTSPLKQLDVVGDYITDINQIIRTYKGSSFRSIL</sequence>
<dbReference type="GO" id="GO:0005856">
    <property type="term" value="C:cytoskeleton"/>
    <property type="evidence" value="ECO:0007669"/>
    <property type="project" value="UniProtKB-ARBA"/>
</dbReference>
<protein>
    <recommendedName>
        <fullName evidence="3">DUF4200 domain-containing protein</fullName>
    </recommendedName>
</protein>
<accession>A0A9D4UIK6</accession>
<dbReference type="Proteomes" id="UP000886520">
    <property type="component" value="Chromosome 16"/>
</dbReference>
<dbReference type="Pfam" id="PF13863">
    <property type="entry name" value="DUF4200"/>
    <property type="match status" value="1"/>
</dbReference>
<dbReference type="AlphaFoldDB" id="A0A9D4UIK6"/>
<dbReference type="PANTHER" id="PTHR21683:SF2">
    <property type="entry name" value="COILED-COIL DOMAIN-CONTAINING PROTEIN 42 LIKE-2-LIKE"/>
    <property type="match status" value="1"/>
</dbReference>
<organism evidence="4 5">
    <name type="scientific">Adiantum capillus-veneris</name>
    <name type="common">Maidenhair fern</name>
    <dbReference type="NCBI Taxonomy" id="13818"/>
    <lineage>
        <taxon>Eukaryota</taxon>
        <taxon>Viridiplantae</taxon>
        <taxon>Streptophyta</taxon>
        <taxon>Embryophyta</taxon>
        <taxon>Tracheophyta</taxon>
        <taxon>Polypodiopsida</taxon>
        <taxon>Polypodiidae</taxon>
        <taxon>Polypodiales</taxon>
        <taxon>Pteridineae</taxon>
        <taxon>Pteridaceae</taxon>
        <taxon>Vittarioideae</taxon>
        <taxon>Adiantum</taxon>
    </lineage>
</organism>
<evidence type="ECO:0000259" key="3">
    <source>
        <dbReference type="Pfam" id="PF13863"/>
    </source>
</evidence>
<keyword evidence="5" id="KW-1185">Reference proteome</keyword>
<dbReference type="OrthoDB" id="10264298at2759"/>
<name>A0A9D4UIK6_ADICA</name>
<feature type="coiled-coil region" evidence="2">
    <location>
        <begin position="22"/>
        <end position="123"/>
    </location>
</feature>